<evidence type="ECO:0000256" key="1">
    <source>
        <dbReference type="ARBA" id="ARBA00004141"/>
    </source>
</evidence>
<evidence type="ECO:0000256" key="9">
    <source>
        <dbReference type="SAM" id="Phobius"/>
    </source>
</evidence>
<dbReference type="GO" id="GO:0007214">
    <property type="term" value="P:gamma-aminobutyric acid signaling pathway"/>
    <property type="evidence" value="ECO:0007669"/>
    <property type="project" value="TreeGrafter"/>
</dbReference>
<keyword evidence="7" id="KW-0325">Glycoprotein</keyword>
<dbReference type="GO" id="GO:0038039">
    <property type="term" value="C:G protein-coupled receptor heterodimeric complex"/>
    <property type="evidence" value="ECO:0007669"/>
    <property type="project" value="TreeGrafter"/>
</dbReference>
<evidence type="ECO:0000256" key="4">
    <source>
        <dbReference type="ARBA" id="ARBA00023040"/>
    </source>
</evidence>
<evidence type="ECO:0000256" key="7">
    <source>
        <dbReference type="ARBA" id="ARBA00023180"/>
    </source>
</evidence>
<evidence type="ECO:0000313" key="11">
    <source>
        <dbReference type="EMBL" id="JAB68909.1"/>
    </source>
</evidence>
<keyword evidence="2 9" id="KW-0812">Transmembrane</keyword>
<keyword evidence="8" id="KW-0807">Transducer</keyword>
<sequence length="90" mass="10188">MCAVAFIGVVWAVGLLVFNWIFRHSRYIQLSHPMCNNIMLIGIILCLVCVCLLGLDGQFVSEFRYAHICQVSYTTGNALERSLHGFIWHG</sequence>
<evidence type="ECO:0000256" key="8">
    <source>
        <dbReference type="ARBA" id="ARBA00023224"/>
    </source>
</evidence>
<keyword evidence="4" id="KW-0297">G-protein coupled receptor</keyword>
<dbReference type="AlphaFoldDB" id="V5GXC5"/>
<feature type="domain" description="G-protein coupled receptors family 3 profile" evidence="10">
    <location>
        <begin position="1"/>
        <end position="71"/>
    </location>
</feature>
<evidence type="ECO:0000256" key="3">
    <source>
        <dbReference type="ARBA" id="ARBA00022989"/>
    </source>
</evidence>
<dbReference type="GO" id="GO:0004965">
    <property type="term" value="F:G protein-coupled GABA receptor activity"/>
    <property type="evidence" value="ECO:0007669"/>
    <property type="project" value="InterPro"/>
</dbReference>
<dbReference type="EMBL" id="GANP01015559">
    <property type="protein sequence ID" value="JAB68909.1"/>
    <property type="molecule type" value="mRNA"/>
</dbReference>
<protein>
    <submittedName>
        <fullName evidence="11">Putative metabotropic gamma-aminobutyric acid receptor</fullName>
    </submittedName>
</protein>
<dbReference type="PANTHER" id="PTHR10519">
    <property type="entry name" value="GABA-B RECEPTOR"/>
    <property type="match status" value="1"/>
</dbReference>
<name>V5GXC5_IXORI</name>
<evidence type="ECO:0000256" key="5">
    <source>
        <dbReference type="ARBA" id="ARBA00023136"/>
    </source>
</evidence>
<dbReference type="PANTHER" id="PTHR10519:SF77">
    <property type="entry name" value="GAMMA-AMINOBUTYRIC ACID TYPE B RECEPTOR SUBUNIT 1"/>
    <property type="match status" value="1"/>
</dbReference>
<organism evidence="11">
    <name type="scientific">Ixodes ricinus</name>
    <name type="common">Common tick</name>
    <name type="synonym">Acarus ricinus</name>
    <dbReference type="NCBI Taxonomy" id="34613"/>
    <lineage>
        <taxon>Eukaryota</taxon>
        <taxon>Metazoa</taxon>
        <taxon>Ecdysozoa</taxon>
        <taxon>Arthropoda</taxon>
        <taxon>Chelicerata</taxon>
        <taxon>Arachnida</taxon>
        <taxon>Acari</taxon>
        <taxon>Parasitiformes</taxon>
        <taxon>Ixodida</taxon>
        <taxon>Ixodoidea</taxon>
        <taxon>Ixodidae</taxon>
        <taxon>Ixodinae</taxon>
        <taxon>Ixodes</taxon>
    </lineage>
</organism>
<dbReference type="InterPro" id="IPR002455">
    <property type="entry name" value="GPCR3_GABA-B"/>
</dbReference>
<dbReference type="InterPro" id="IPR017978">
    <property type="entry name" value="GPCR_3_C"/>
</dbReference>
<dbReference type="Pfam" id="PF00003">
    <property type="entry name" value="7tm_3"/>
    <property type="match status" value="1"/>
</dbReference>
<feature type="transmembrane region" description="Helical" evidence="9">
    <location>
        <begin position="6"/>
        <end position="22"/>
    </location>
</feature>
<feature type="transmembrane region" description="Helical" evidence="9">
    <location>
        <begin position="34"/>
        <end position="55"/>
    </location>
</feature>
<evidence type="ECO:0000256" key="2">
    <source>
        <dbReference type="ARBA" id="ARBA00022692"/>
    </source>
</evidence>
<comment type="subcellular location">
    <subcellularLocation>
        <location evidence="1">Membrane</location>
        <topology evidence="1">Multi-pass membrane protein</topology>
    </subcellularLocation>
</comment>
<accession>V5GXC5</accession>
<evidence type="ECO:0000256" key="6">
    <source>
        <dbReference type="ARBA" id="ARBA00023170"/>
    </source>
</evidence>
<keyword evidence="6 11" id="KW-0675">Receptor</keyword>
<keyword evidence="3 9" id="KW-1133">Transmembrane helix</keyword>
<reference evidence="11" key="1">
    <citation type="journal article" date="2015" name="Sci. Rep.">
        <title>Tissue- and time-dependent transcription in Ixodes ricinus salivary glands and midguts when blood feeding on the vertebrate host.</title>
        <authorList>
            <person name="Kotsyfakis M."/>
            <person name="Schwarz A."/>
            <person name="Erhart J."/>
            <person name="Ribeiro J.M."/>
        </authorList>
    </citation>
    <scope>NUCLEOTIDE SEQUENCE</scope>
    <source>
        <tissue evidence="11">Salivary gland and midgut</tissue>
    </source>
</reference>
<keyword evidence="5 9" id="KW-0472">Membrane</keyword>
<proteinExistence type="evidence at transcript level"/>
<evidence type="ECO:0000259" key="10">
    <source>
        <dbReference type="Pfam" id="PF00003"/>
    </source>
</evidence>